<dbReference type="RefSeq" id="WP_072950821.1">
    <property type="nucleotide sequence ID" value="NZ_FRCT01000007.1"/>
</dbReference>
<keyword evidence="1" id="KW-1133">Transmembrane helix</keyword>
<name>A0A1M7K365_RUMFL</name>
<accession>A0A1M7K365</accession>
<dbReference type="AlphaFoldDB" id="A0A1M7K365"/>
<evidence type="ECO:0000256" key="1">
    <source>
        <dbReference type="SAM" id="Phobius"/>
    </source>
</evidence>
<dbReference type="Proteomes" id="UP000184394">
    <property type="component" value="Unassembled WGS sequence"/>
</dbReference>
<organism evidence="2 3">
    <name type="scientific">Ruminococcus flavefaciens</name>
    <dbReference type="NCBI Taxonomy" id="1265"/>
    <lineage>
        <taxon>Bacteria</taxon>
        <taxon>Bacillati</taxon>
        <taxon>Bacillota</taxon>
        <taxon>Clostridia</taxon>
        <taxon>Eubacteriales</taxon>
        <taxon>Oscillospiraceae</taxon>
        <taxon>Ruminococcus</taxon>
    </lineage>
</organism>
<sequence>MNDNNLKYNIGELAHASASYPPPPSDKQKESEQNRRKSLVKLIIIGIMLLIVIIVSALSWFTMNTQVESSGMNIKTATLPFDIATKGASIRNTDIMSTSDGKYILNTRNGIYSEGKLGTFENQAGTSGTYYTGDSILLRYDTGASEIGPDDSGELSLYVIPKSDDAMKVKVSLNVVAFAEIEKKDAQGKTVTKVVDGKTVPDTVLVEITDEAAIRTAAANAGNTEVADSASDYVSAANYLKGHIMFFGGRGDTTNETESLRYSYVTPYTTRTISKSITANNEGKAIQVPIYWMWTNTLGQIAFKKNNSLRNGMPVVADMTDAQIAAIPNDPVTDKEKVIQYLKDNKNSVLKDWNDILTGDELLQTLNTNPNPKTISEVVDGLIDNIDNTNNFNRLSECYNAADFLIGTKVAYFMIEVTVEADT</sequence>
<feature type="transmembrane region" description="Helical" evidence="1">
    <location>
        <begin position="39"/>
        <end position="61"/>
    </location>
</feature>
<keyword evidence="1" id="KW-0472">Membrane</keyword>
<keyword evidence="1" id="KW-0812">Transmembrane</keyword>
<reference evidence="2 3" key="1">
    <citation type="submission" date="2016-11" db="EMBL/GenBank/DDBJ databases">
        <authorList>
            <person name="Jaros S."/>
            <person name="Januszkiewicz K."/>
            <person name="Wedrychowicz H."/>
        </authorList>
    </citation>
    <scope>NUCLEOTIDE SEQUENCE [LARGE SCALE GENOMIC DNA]</scope>
    <source>
        <strain evidence="2 3">Y1</strain>
    </source>
</reference>
<protein>
    <submittedName>
        <fullName evidence="2">Uncharacterized protein</fullName>
    </submittedName>
</protein>
<dbReference type="OrthoDB" id="1975003at2"/>
<proteinExistence type="predicted"/>
<evidence type="ECO:0000313" key="2">
    <source>
        <dbReference type="EMBL" id="SHM59719.1"/>
    </source>
</evidence>
<dbReference type="EMBL" id="FRCT01000007">
    <property type="protein sequence ID" value="SHM59719.1"/>
    <property type="molecule type" value="Genomic_DNA"/>
</dbReference>
<evidence type="ECO:0000313" key="3">
    <source>
        <dbReference type="Proteomes" id="UP000184394"/>
    </source>
</evidence>
<gene>
    <name evidence="2" type="ORF">SAMN04487860_10778</name>
</gene>